<dbReference type="RefSeq" id="WP_281751596.1">
    <property type="nucleotide sequence ID" value="NZ_BRVP01000002.1"/>
</dbReference>
<evidence type="ECO:0000313" key="2">
    <source>
        <dbReference type="Proteomes" id="UP001143545"/>
    </source>
</evidence>
<dbReference type="Gene3D" id="1.50.10.10">
    <property type="match status" value="1"/>
</dbReference>
<sequence>MCVVIKMLCIGYLILGSQFIWGQNDSVYHGKQRALHYTPEGKSFVLKNGHQKFNRALYGTNTGFRVETGDLPEFALYMPGMGGNFQLGIIKGNKSKWLTEVDSIKTLYTPGYMTYTIKDSLLNNGEINIKVVASYNSEGMLLQLKTMNLPDNLKLIWIYGGATGKKFHRDGDIGADPESVFYLQPKYCKNNTYKFDKNSFTLTYGWSTKHPQNNKVLTGSFPNSKVNIKEAKHLSSPSNLLENTVTNAPIITGILTPEIQKNTYFWKIENSTETYNQITLKDDFEKSVAHANTIASQVTVNTPNKYINTLGGALSTAADAIWEDPAYLHGAVAWRMYLNAWRGAYVADVLGWHDRAKKHFTGYANSQVLTPNEGPIIPDTTRYSSRQVEKIGTALFTEGYISRRPNNNTVAHHYDMNLVFFDQLLTHVKWTGDTIFLKEMWPTLKRHLAWEKRNFDSDNDGLYDAYATIWASDALQYSGGKVTYTSAYNYRANIMAAQFLKILNENPSYYEREALKIKTALDQQLWVPEKGIYAEYKDILGNQLSHDTPGIWTIYHTIDEGIANDFKNYQLLNYVTNSIPHIPINAEGFSTTDLFLVATSNWQPYTWSVNNVALAENLNMALAYWQGNNTETAYKLWESALTESMYMSASPGGFEQLSLYDAMRGELYRDFADPIGVAGRTLIEGLFGIKPDALKNILAITPGFPNTWPYASLATPDISIKMEKATWSDYYEITPKFDKSMKLSFAVDARYDAIKNVTINGEQVSYQVLEKIGQPKIRIESSYAPTYKITINWKGNPLEKITLTDTFSNANFKISKSEVTYLELYDPQQWLLSYSLNKHELSGKIADKTGDALFFVKVKQNQVTWWIPITFKVSEEIERNFIADNNTYFLETTNNTNQQLKAKININNISLDSKYLLLPPKETVNIPIEKGFLHTGRNQFTFQFESQKNIPIFYQDWNIPTKDDGFFDTIDLSKTYNAQVQNIFRNQYFSPRPTTPTLQLPTTGVGNWCYPTIADDIDINPTGLKKSANTNGIILSPQGIPFKIETRENTNDIVFASQWDTYPNAVEIQLSGKASHAYFILAGSTNPMQTRMTNGIIEIAYTDGTNDSLALKNPENWWPIEQDYFIDGYAFTTNAPKPKRVYFKTGNITDTFSNYRDIHGFTKYGIDGGAGILLDIPLHPNKTLDHFTIKSVVNDVVIGLMSLTLKRTK</sequence>
<dbReference type="GO" id="GO:0005975">
    <property type="term" value="P:carbohydrate metabolic process"/>
    <property type="evidence" value="ECO:0007669"/>
    <property type="project" value="InterPro"/>
</dbReference>
<comment type="caution">
    <text evidence="1">The sequence shown here is derived from an EMBL/GenBank/DDBJ whole genome shotgun (WGS) entry which is preliminary data.</text>
</comment>
<reference evidence="1" key="1">
    <citation type="submission" date="2022-07" db="EMBL/GenBank/DDBJ databases">
        <title>Taxonomy of Novel Oxalotrophic and Methylotrophic Bacteria.</title>
        <authorList>
            <person name="Sahin N."/>
            <person name="Tani A."/>
        </authorList>
    </citation>
    <scope>NUCLEOTIDE SEQUENCE</scope>
    <source>
        <strain evidence="1">AM327</strain>
    </source>
</reference>
<dbReference type="Pfam" id="PF14614">
    <property type="entry name" value="DUF4450"/>
    <property type="match status" value="1"/>
</dbReference>
<keyword evidence="2" id="KW-1185">Reference proteome</keyword>
<accession>A0A9W6B300</accession>
<evidence type="ECO:0008006" key="3">
    <source>
        <dbReference type="Google" id="ProtNLM"/>
    </source>
</evidence>
<evidence type="ECO:0000313" key="1">
    <source>
        <dbReference type="EMBL" id="GLB51250.1"/>
    </source>
</evidence>
<gene>
    <name evidence="1" type="ORF">NBRC110019_02890</name>
</gene>
<dbReference type="AlphaFoldDB" id="A0A9W6B300"/>
<dbReference type="SUPFAM" id="SSF48208">
    <property type="entry name" value="Six-hairpin glycosidases"/>
    <property type="match status" value="1"/>
</dbReference>
<organism evidence="1 2">
    <name type="scientific">Neptunitalea chrysea</name>
    <dbReference type="NCBI Taxonomy" id="1647581"/>
    <lineage>
        <taxon>Bacteria</taxon>
        <taxon>Pseudomonadati</taxon>
        <taxon>Bacteroidota</taxon>
        <taxon>Flavobacteriia</taxon>
        <taxon>Flavobacteriales</taxon>
        <taxon>Flavobacteriaceae</taxon>
        <taxon>Neptunitalea</taxon>
    </lineage>
</organism>
<dbReference type="CDD" id="cd11747">
    <property type="entry name" value="GH94N_like_1"/>
    <property type="match status" value="1"/>
</dbReference>
<dbReference type="InterPro" id="IPR028028">
    <property type="entry name" value="DUF4450"/>
</dbReference>
<protein>
    <recommendedName>
        <fullName evidence="3">DUF4450 domain-containing protein</fullName>
    </recommendedName>
</protein>
<dbReference type="InterPro" id="IPR012341">
    <property type="entry name" value="6hp_glycosidase-like_sf"/>
</dbReference>
<dbReference type="EMBL" id="BRVP01000002">
    <property type="protein sequence ID" value="GLB51250.1"/>
    <property type="molecule type" value="Genomic_DNA"/>
</dbReference>
<name>A0A9W6B300_9FLAO</name>
<proteinExistence type="predicted"/>
<dbReference type="Proteomes" id="UP001143545">
    <property type="component" value="Unassembled WGS sequence"/>
</dbReference>
<dbReference type="InterPro" id="IPR008928">
    <property type="entry name" value="6-hairpin_glycosidase_sf"/>
</dbReference>